<feature type="transmembrane region" description="Helical" evidence="1">
    <location>
        <begin position="35"/>
        <end position="56"/>
    </location>
</feature>
<gene>
    <name evidence="2" type="ORF">KFK09_012535</name>
</gene>
<keyword evidence="3" id="KW-1185">Reference proteome</keyword>
<dbReference type="Proteomes" id="UP000829196">
    <property type="component" value="Unassembled WGS sequence"/>
</dbReference>
<evidence type="ECO:0000313" key="3">
    <source>
        <dbReference type="Proteomes" id="UP000829196"/>
    </source>
</evidence>
<keyword evidence="1" id="KW-0472">Membrane</keyword>
<keyword evidence="1" id="KW-1133">Transmembrane helix</keyword>
<comment type="caution">
    <text evidence="2">The sequence shown here is derived from an EMBL/GenBank/DDBJ whole genome shotgun (WGS) entry which is preliminary data.</text>
</comment>
<evidence type="ECO:0000256" key="1">
    <source>
        <dbReference type="SAM" id="Phobius"/>
    </source>
</evidence>
<dbReference type="EMBL" id="JAGYWB010000009">
    <property type="protein sequence ID" value="KAI0511901.1"/>
    <property type="molecule type" value="Genomic_DNA"/>
</dbReference>
<reference evidence="2" key="1">
    <citation type="journal article" date="2022" name="Front. Genet.">
        <title>Chromosome-Scale Assembly of the Dendrobium nobile Genome Provides Insights Into the Molecular Mechanism of the Biosynthesis of the Medicinal Active Ingredient of Dendrobium.</title>
        <authorList>
            <person name="Xu Q."/>
            <person name="Niu S.-C."/>
            <person name="Li K.-L."/>
            <person name="Zheng P.-J."/>
            <person name="Zhang X.-J."/>
            <person name="Jia Y."/>
            <person name="Liu Y."/>
            <person name="Niu Y.-X."/>
            <person name="Yu L.-H."/>
            <person name="Chen D.-F."/>
            <person name="Zhang G.-Q."/>
        </authorList>
    </citation>
    <scope>NUCLEOTIDE SEQUENCE</scope>
    <source>
        <tissue evidence="2">Leaf</tissue>
    </source>
</reference>
<accession>A0A8T3BJ72</accession>
<proteinExistence type="predicted"/>
<protein>
    <submittedName>
        <fullName evidence="2">Uncharacterized protein</fullName>
    </submittedName>
</protein>
<dbReference type="AlphaFoldDB" id="A0A8T3BJ72"/>
<sequence length="59" mass="6444">MLPSRRLCIALFDSALGLSCSRLHASEAISWVRKFMAVISSLLIATCALHIATLGFRSH</sequence>
<name>A0A8T3BJ72_DENNO</name>
<organism evidence="2 3">
    <name type="scientific">Dendrobium nobile</name>
    <name type="common">Orchid</name>
    <dbReference type="NCBI Taxonomy" id="94219"/>
    <lineage>
        <taxon>Eukaryota</taxon>
        <taxon>Viridiplantae</taxon>
        <taxon>Streptophyta</taxon>
        <taxon>Embryophyta</taxon>
        <taxon>Tracheophyta</taxon>
        <taxon>Spermatophyta</taxon>
        <taxon>Magnoliopsida</taxon>
        <taxon>Liliopsida</taxon>
        <taxon>Asparagales</taxon>
        <taxon>Orchidaceae</taxon>
        <taxon>Epidendroideae</taxon>
        <taxon>Malaxideae</taxon>
        <taxon>Dendrobiinae</taxon>
        <taxon>Dendrobium</taxon>
    </lineage>
</organism>
<keyword evidence="1" id="KW-0812">Transmembrane</keyword>
<evidence type="ECO:0000313" key="2">
    <source>
        <dbReference type="EMBL" id="KAI0511901.1"/>
    </source>
</evidence>
<dbReference type="SMR" id="A0A8T3BJ72"/>